<evidence type="ECO:0000313" key="5">
    <source>
        <dbReference type="EMBL" id="KKS75224.1"/>
    </source>
</evidence>
<dbReference type="FunFam" id="1.10.10.2830:FF:000001">
    <property type="entry name" value="Chromosome partitioning protein ParB"/>
    <property type="match status" value="1"/>
</dbReference>
<protein>
    <submittedName>
        <fullName evidence="5">ParB-like protein partition protein</fullName>
    </submittedName>
</protein>
<keyword evidence="3" id="KW-0238">DNA-binding</keyword>
<dbReference type="InterPro" id="IPR004437">
    <property type="entry name" value="ParB/RepB/Spo0J"/>
</dbReference>
<dbReference type="Pfam" id="PF17762">
    <property type="entry name" value="HTH_ParB"/>
    <property type="match status" value="1"/>
</dbReference>
<dbReference type="SUPFAM" id="SSF110849">
    <property type="entry name" value="ParB/Sulfiredoxin"/>
    <property type="match status" value="1"/>
</dbReference>
<comment type="similarity">
    <text evidence="1">Belongs to the ParB family.</text>
</comment>
<dbReference type="GO" id="GO:0045881">
    <property type="term" value="P:positive regulation of sporulation resulting in formation of a cellular spore"/>
    <property type="evidence" value="ECO:0007669"/>
    <property type="project" value="TreeGrafter"/>
</dbReference>
<sequence>MKLSGLGKGLESLIPKTMPVKSEAAVLGDAPKTKESIFLIEVDKIKENPHQPRRDFDEIELQSLASSIREHGILQPLIISKFEDENPSGIKVFYELIAGERRLKAANLAGFQFVPAIIKPKVEDRNKLELALIENIQRADLNAIEKARGYDELMKKFGLSQKETAFKVGQSRESVANTLRLLGLSIEIQKAIESGKISEGHGRAILAIENDNQQLALMNEIISKNLSVRAAESLGRQVKGVVKKIKENALDPESKALESRLEEFLGTRVKLAKSGNRGRILIEFYSPEELNAILDKILNTRY</sequence>
<name>A0A0G1BPS5_9BACT</name>
<proteinExistence type="inferred from homology"/>
<accession>A0A0G1BPS5</accession>
<dbReference type="SMART" id="SM00470">
    <property type="entry name" value="ParB"/>
    <property type="match status" value="1"/>
</dbReference>
<dbReference type="GO" id="GO:0003677">
    <property type="term" value="F:DNA binding"/>
    <property type="evidence" value="ECO:0007669"/>
    <property type="project" value="UniProtKB-KW"/>
</dbReference>
<keyword evidence="2" id="KW-0159">Chromosome partition</keyword>
<dbReference type="PANTHER" id="PTHR33375">
    <property type="entry name" value="CHROMOSOME-PARTITIONING PROTEIN PARB-RELATED"/>
    <property type="match status" value="1"/>
</dbReference>
<dbReference type="CDD" id="cd16393">
    <property type="entry name" value="SPO0J_N"/>
    <property type="match status" value="1"/>
</dbReference>
<dbReference type="EMBL" id="LCEQ01000016">
    <property type="protein sequence ID" value="KKS75224.1"/>
    <property type="molecule type" value="Genomic_DNA"/>
</dbReference>
<evidence type="ECO:0000313" key="6">
    <source>
        <dbReference type="Proteomes" id="UP000034563"/>
    </source>
</evidence>
<dbReference type="Pfam" id="PF02195">
    <property type="entry name" value="ParB_N"/>
    <property type="match status" value="1"/>
</dbReference>
<feature type="domain" description="ParB-like N-terminal" evidence="4">
    <location>
        <begin position="38"/>
        <end position="136"/>
    </location>
</feature>
<dbReference type="InterPro" id="IPR050336">
    <property type="entry name" value="Chromosome_partition/occlusion"/>
</dbReference>
<organism evidence="5 6">
    <name type="scientific">Candidatus Azambacteria bacterium GW2011_GWA2_42_9</name>
    <dbReference type="NCBI Taxonomy" id="1618613"/>
    <lineage>
        <taxon>Bacteria</taxon>
        <taxon>Candidatus Azamiibacteriota</taxon>
    </lineage>
</organism>
<gene>
    <name evidence="5" type="ORF">UV48_C0016G0015</name>
</gene>
<comment type="caution">
    <text evidence="5">The sequence shown here is derived from an EMBL/GenBank/DDBJ whole genome shotgun (WGS) entry which is preliminary data.</text>
</comment>
<dbReference type="GO" id="GO:0007059">
    <property type="term" value="P:chromosome segregation"/>
    <property type="evidence" value="ECO:0007669"/>
    <property type="project" value="UniProtKB-KW"/>
</dbReference>
<dbReference type="InterPro" id="IPR041468">
    <property type="entry name" value="HTH_ParB/Spo0J"/>
</dbReference>
<dbReference type="Pfam" id="PF23552">
    <property type="entry name" value="ParB_C"/>
    <property type="match status" value="1"/>
</dbReference>
<evidence type="ECO:0000259" key="4">
    <source>
        <dbReference type="SMART" id="SM00470"/>
    </source>
</evidence>
<evidence type="ECO:0000256" key="2">
    <source>
        <dbReference type="ARBA" id="ARBA00022829"/>
    </source>
</evidence>
<dbReference type="SUPFAM" id="SSF109709">
    <property type="entry name" value="KorB DNA-binding domain-like"/>
    <property type="match status" value="1"/>
</dbReference>
<dbReference type="InterPro" id="IPR036086">
    <property type="entry name" value="ParB/Sulfiredoxin_sf"/>
</dbReference>
<dbReference type="NCBIfam" id="TIGR00180">
    <property type="entry name" value="parB_part"/>
    <property type="match status" value="1"/>
</dbReference>
<dbReference type="Gene3D" id="1.10.10.2830">
    <property type="match status" value="1"/>
</dbReference>
<dbReference type="PANTHER" id="PTHR33375:SF1">
    <property type="entry name" value="CHROMOSOME-PARTITIONING PROTEIN PARB-RELATED"/>
    <property type="match status" value="1"/>
</dbReference>
<dbReference type="GO" id="GO:0005694">
    <property type="term" value="C:chromosome"/>
    <property type="evidence" value="ECO:0007669"/>
    <property type="project" value="TreeGrafter"/>
</dbReference>
<dbReference type="AlphaFoldDB" id="A0A0G1BPS5"/>
<dbReference type="FunFam" id="3.90.1530.30:FF:000001">
    <property type="entry name" value="Chromosome partitioning protein ParB"/>
    <property type="match status" value="1"/>
</dbReference>
<reference evidence="5 6" key="1">
    <citation type="journal article" date="2015" name="Nature">
        <title>rRNA introns, odd ribosomes, and small enigmatic genomes across a large radiation of phyla.</title>
        <authorList>
            <person name="Brown C.T."/>
            <person name="Hug L.A."/>
            <person name="Thomas B.C."/>
            <person name="Sharon I."/>
            <person name="Castelle C.J."/>
            <person name="Singh A."/>
            <person name="Wilkins M.J."/>
            <person name="Williams K.H."/>
            <person name="Banfield J.F."/>
        </authorList>
    </citation>
    <scope>NUCLEOTIDE SEQUENCE [LARGE SCALE GENOMIC DNA]</scope>
</reference>
<dbReference type="InterPro" id="IPR057240">
    <property type="entry name" value="ParB_dimer_C"/>
</dbReference>
<dbReference type="Proteomes" id="UP000034563">
    <property type="component" value="Unassembled WGS sequence"/>
</dbReference>
<evidence type="ECO:0000256" key="3">
    <source>
        <dbReference type="ARBA" id="ARBA00023125"/>
    </source>
</evidence>
<dbReference type="Gene3D" id="3.90.1530.30">
    <property type="match status" value="1"/>
</dbReference>
<evidence type="ECO:0000256" key="1">
    <source>
        <dbReference type="ARBA" id="ARBA00006295"/>
    </source>
</evidence>
<dbReference type="InterPro" id="IPR003115">
    <property type="entry name" value="ParB_N"/>
</dbReference>